<evidence type="ECO:0000313" key="3">
    <source>
        <dbReference type="EMBL" id="PVH95148.1"/>
    </source>
</evidence>
<feature type="region of interest" description="Disordered" evidence="1">
    <location>
        <begin position="613"/>
        <end position="644"/>
    </location>
</feature>
<keyword evidence="2" id="KW-1133">Transmembrane helix</keyword>
<feature type="region of interest" description="Disordered" evidence="1">
    <location>
        <begin position="270"/>
        <end position="294"/>
    </location>
</feature>
<keyword evidence="2" id="KW-0812">Transmembrane</keyword>
<keyword evidence="2" id="KW-0472">Membrane</keyword>
<feature type="transmembrane region" description="Helical" evidence="2">
    <location>
        <begin position="104"/>
        <end position="127"/>
    </location>
</feature>
<evidence type="ECO:0000313" key="4">
    <source>
        <dbReference type="Proteomes" id="UP000244855"/>
    </source>
</evidence>
<accession>A0A2V1DAM7</accession>
<dbReference type="AlphaFoldDB" id="A0A2V1DAM7"/>
<sequence>MDTPKRSGRQSPQEIPRKPVPVPVSNATPPKSSSSFAPLAWVAATLAATALLSWNWIISGTPLLLCSLFLGEWNGRRVLPWLPLWAIFTTLNFTYIVATTSWLLFWSFTAFCYSAILLSSLFQFAYVARFVRHRCRKVLRHVLFIQDRIGLFDLPALEIDTDTVGLFVLRGLTIELSTLTATAYGVEVGVKLDNDMELAIQTDKVVVKLFRRIEIGDVYANVKGSDEMSFGSIQSWPNSRDMSKDQFVAMDTPILKAALESRRSASSQLQDQLDGLSAYETSNKPVKKLSPDDENARNEYDKMIKIITETSTSHLAKKWLKKIAKEREIEGVLETETNLRAAISAHIHTDPTITHPPRKSIRLTTLRHNNHPKIKIFLHRLPLLYRLLLNPISYFHPIFINSVTSTGSGTWFVSLMKKHFFKHYSSSDAEVRRLEGRISAWLADANFAVGLSNLFCTGYVPVDTDYDIECKIKIGDLLAHRTLPEAVGLTQVIHLGGADATFVLPSFLLPHHEHIMPSKLTDFEEMQLQQEVEDAKGTPKAIQLRKDLERRRRDETAMKISVHGHLPALFDQELLNFVAATVKATKVIEVEKGHEELVLKRAATDKLELEVRRTDSVASADTAGSDTISTGSGGSGESVNTDKTDPATIASQASQNSQNSLARSATFSSRFNSTFKGMNTKVKEGWRKAGINTVNVVANDRWIAKIVGNIMRKLERAQGDVGYSGIIPLPLEVYRMKAEAESKFLK</sequence>
<protein>
    <submittedName>
        <fullName evidence="3">Uncharacterized protein</fullName>
    </submittedName>
</protein>
<proteinExistence type="predicted"/>
<dbReference type="OrthoDB" id="5372451at2759"/>
<evidence type="ECO:0000256" key="2">
    <source>
        <dbReference type="SAM" id="Phobius"/>
    </source>
</evidence>
<reference evidence="3 4" key="1">
    <citation type="journal article" date="2018" name="Sci. Rep.">
        <title>Comparative genomics provides insights into the lifestyle and reveals functional heterogeneity of dark septate endophytic fungi.</title>
        <authorList>
            <person name="Knapp D.G."/>
            <person name="Nemeth J.B."/>
            <person name="Barry K."/>
            <person name="Hainaut M."/>
            <person name="Henrissat B."/>
            <person name="Johnson J."/>
            <person name="Kuo A."/>
            <person name="Lim J.H.P."/>
            <person name="Lipzen A."/>
            <person name="Nolan M."/>
            <person name="Ohm R.A."/>
            <person name="Tamas L."/>
            <person name="Grigoriev I.V."/>
            <person name="Spatafora J.W."/>
            <person name="Nagy L.G."/>
            <person name="Kovacs G.M."/>
        </authorList>
    </citation>
    <scope>NUCLEOTIDE SEQUENCE [LARGE SCALE GENOMIC DNA]</scope>
    <source>
        <strain evidence="3 4">DSE2036</strain>
    </source>
</reference>
<evidence type="ECO:0000256" key="1">
    <source>
        <dbReference type="SAM" id="MobiDB-lite"/>
    </source>
</evidence>
<gene>
    <name evidence="3" type="ORF">DM02DRAFT_166198</name>
</gene>
<dbReference type="Proteomes" id="UP000244855">
    <property type="component" value="Unassembled WGS sequence"/>
</dbReference>
<feature type="region of interest" description="Disordered" evidence="1">
    <location>
        <begin position="1"/>
        <end position="34"/>
    </location>
</feature>
<feature type="compositionally biased region" description="Polar residues" evidence="1">
    <location>
        <begin position="25"/>
        <end position="34"/>
    </location>
</feature>
<organism evidence="3 4">
    <name type="scientific">Periconia macrospinosa</name>
    <dbReference type="NCBI Taxonomy" id="97972"/>
    <lineage>
        <taxon>Eukaryota</taxon>
        <taxon>Fungi</taxon>
        <taxon>Dikarya</taxon>
        <taxon>Ascomycota</taxon>
        <taxon>Pezizomycotina</taxon>
        <taxon>Dothideomycetes</taxon>
        <taxon>Pleosporomycetidae</taxon>
        <taxon>Pleosporales</taxon>
        <taxon>Massarineae</taxon>
        <taxon>Periconiaceae</taxon>
        <taxon>Periconia</taxon>
    </lineage>
</organism>
<feature type="transmembrane region" description="Helical" evidence="2">
    <location>
        <begin position="39"/>
        <end position="66"/>
    </location>
</feature>
<dbReference type="STRING" id="97972.A0A2V1DAM7"/>
<keyword evidence="4" id="KW-1185">Reference proteome</keyword>
<feature type="transmembrane region" description="Helical" evidence="2">
    <location>
        <begin position="78"/>
        <end position="98"/>
    </location>
</feature>
<name>A0A2V1DAM7_9PLEO</name>
<dbReference type="EMBL" id="KZ805506">
    <property type="protein sequence ID" value="PVH95148.1"/>
    <property type="molecule type" value="Genomic_DNA"/>
</dbReference>